<sequence>MVGREESPAKGRSGPSRGKTRRDETAAGRSSSASQKRLRRRTGSGEHVTAGKHGRGTGQAARQAKLS</sequence>
<keyword evidence="3" id="KW-1185">Reference proteome</keyword>
<evidence type="ECO:0000313" key="3">
    <source>
        <dbReference type="Proteomes" id="UP000246171"/>
    </source>
</evidence>
<dbReference type="RefSeq" id="XP_025387836.1">
    <property type="nucleotide sequence ID" value="XM_025529996.1"/>
</dbReference>
<dbReference type="EMBL" id="MSFU01000013">
    <property type="protein sequence ID" value="PWY72683.1"/>
    <property type="molecule type" value="Genomic_DNA"/>
</dbReference>
<dbReference type="GeneID" id="37051958"/>
<dbReference type="AlphaFoldDB" id="A0A317VE89"/>
<accession>A0A317VE89</accession>
<comment type="caution">
    <text evidence="2">The sequence shown here is derived from an EMBL/GenBank/DDBJ whole genome shotgun (WGS) entry which is preliminary data.</text>
</comment>
<reference evidence="2" key="1">
    <citation type="submission" date="2016-12" db="EMBL/GenBank/DDBJ databases">
        <title>The genomes of Aspergillus section Nigri reveals drivers in fungal speciation.</title>
        <authorList>
            <consortium name="DOE Joint Genome Institute"/>
            <person name="Vesth T.C."/>
            <person name="Nybo J."/>
            <person name="Theobald S."/>
            <person name="Brandl J."/>
            <person name="Frisvad J.C."/>
            <person name="Nielsen K.F."/>
            <person name="Lyhne E.K."/>
            <person name="Kogle M.E."/>
            <person name="Kuo A."/>
            <person name="Riley R."/>
            <person name="Clum A."/>
            <person name="Nolan M."/>
            <person name="Lipzen A."/>
            <person name="Salamov A."/>
            <person name="Henrissat B."/>
            <person name="Wiebenga A."/>
            <person name="De vries R.P."/>
            <person name="Grigoriev I.V."/>
            <person name="Mortensen U.H."/>
            <person name="Andersen M.R."/>
            <person name="Baker S.E."/>
        </authorList>
    </citation>
    <scope>NUCLEOTIDE SEQUENCE</scope>
    <source>
        <strain evidence="2">CBS 122712</strain>
    </source>
</reference>
<feature type="region of interest" description="Disordered" evidence="1">
    <location>
        <begin position="1"/>
        <end position="67"/>
    </location>
</feature>
<dbReference type="VEuPathDB" id="FungiDB:BO83DRAFT_37282"/>
<gene>
    <name evidence="2" type="ORF">BO83DRAFT_37282</name>
</gene>
<protein>
    <submittedName>
        <fullName evidence="2">Uncharacterized protein</fullName>
    </submittedName>
</protein>
<name>A0A317VE89_ASPEC</name>
<evidence type="ECO:0000313" key="2">
    <source>
        <dbReference type="EMBL" id="PWY72683.1"/>
    </source>
</evidence>
<evidence type="ECO:0000256" key="1">
    <source>
        <dbReference type="SAM" id="MobiDB-lite"/>
    </source>
</evidence>
<proteinExistence type="predicted"/>
<dbReference type="Proteomes" id="UP000246171">
    <property type="component" value="Unassembled WGS sequence"/>
</dbReference>
<organism evidence="2 3">
    <name type="scientific">Aspergillus eucalypticola (strain CBS 122712 / IBT 29274)</name>
    <dbReference type="NCBI Taxonomy" id="1448314"/>
    <lineage>
        <taxon>Eukaryota</taxon>
        <taxon>Fungi</taxon>
        <taxon>Dikarya</taxon>
        <taxon>Ascomycota</taxon>
        <taxon>Pezizomycotina</taxon>
        <taxon>Eurotiomycetes</taxon>
        <taxon>Eurotiomycetidae</taxon>
        <taxon>Eurotiales</taxon>
        <taxon>Aspergillaceae</taxon>
        <taxon>Aspergillus</taxon>
        <taxon>Aspergillus subgen. Circumdati</taxon>
    </lineage>
</organism>